<evidence type="ECO:0000256" key="6">
    <source>
        <dbReference type="SAM" id="Phobius"/>
    </source>
</evidence>
<feature type="transmembrane region" description="Helical" evidence="6">
    <location>
        <begin position="85"/>
        <end position="104"/>
    </location>
</feature>
<dbReference type="InterPro" id="IPR013901">
    <property type="entry name" value="Anthrone_oxy"/>
</dbReference>
<keyword evidence="8" id="KW-1185">Reference proteome</keyword>
<dbReference type="Proteomes" id="UP000774617">
    <property type="component" value="Unassembled WGS sequence"/>
</dbReference>
<evidence type="ECO:0000256" key="1">
    <source>
        <dbReference type="ARBA" id="ARBA00004141"/>
    </source>
</evidence>
<keyword evidence="3 6" id="KW-1133">Transmembrane helix</keyword>
<comment type="subcellular location">
    <subcellularLocation>
        <location evidence="1">Membrane</location>
        <topology evidence="1">Multi-pass membrane protein</topology>
    </subcellularLocation>
</comment>
<dbReference type="PANTHER" id="PTHR35042">
    <property type="entry name" value="ANTHRONE OXYGENASE ENCC"/>
    <property type="match status" value="1"/>
</dbReference>
<dbReference type="Pfam" id="PF08592">
    <property type="entry name" value="Anthrone_oxy"/>
    <property type="match status" value="1"/>
</dbReference>
<evidence type="ECO:0000256" key="3">
    <source>
        <dbReference type="ARBA" id="ARBA00022989"/>
    </source>
</evidence>
<proteinExistence type="inferred from homology"/>
<sequence length="166" mass="16725">MAITICIAQAVGIGGAFWLSGNIAALSLISAPAILRAKADGAAGTGSLTRLWRHNYELGKSQNPPVAVLAAGALGYLAWTAGAPLYGAAAALTLGIVPYTIVAMRPTNGRLIKKSEDIGRQGPAAVATEAEQAEVDALLGRWVALNGVRSVLPALGGVAAVLAAVM</sequence>
<protein>
    <recommendedName>
        <fullName evidence="9">DUF1772 domain-containing protein</fullName>
    </recommendedName>
</protein>
<evidence type="ECO:0000313" key="8">
    <source>
        <dbReference type="Proteomes" id="UP000774617"/>
    </source>
</evidence>
<keyword evidence="2 6" id="KW-0812">Transmembrane</keyword>
<organism evidence="7 8">
    <name type="scientific">Macrophomina phaseolina</name>
    <dbReference type="NCBI Taxonomy" id="35725"/>
    <lineage>
        <taxon>Eukaryota</taxon>
        <taxon>Fungi</taxon>
        <taxon>Dikarya</taxon>
        <taxon>Ascomycota</taxon>
        <taxon>Pezizomycotina</taxon>
        <taxon>Dothideomycetes</taxon>
        <taxon>Dothideomycetes incertae sedis</taxon>
        <taxon>Botryosphaeriales</taxon>
        <taxon>Botryosphaeriaceae</taxon>
        <taxon>Macrophomina</taxon>
    </lineage>
</organism>
<accession>A0ABQ8G6A0</accession>
<dbReference type="EMBL" id="JAGTJR010000022">
    <property type="protein sequence ID" value="KAH7043818.1"/>
    <property type="molecule type" value="Genomic_DNA"/>
</dbReference>
<dbReference type="PANTHER" id="PTHR35042:SF1">
    <property type="entry name" value="DUF1772-DOMAIN-CONTAINING PROTEIN"/>
    <property type="match status" value="1"/>
</dbReference>
<evidence type="ECO:0000313" key="7">
    <source>
        <dbReference type="EMBL" id="KAH7043818.1"/>
    </source>
</evidence>
<evidence type="ECO:0000256" key="5">
    <source>
        <dbReference type="ARBA" id="ARBA00034313"/>
    </source>
</evidence>
<evidence type="ECO:0008006" key="9">
    <source>
        <dbReference type="Google" id="ProtNLM"/>
    </source>
</evidence>
<reference evidence="7 8" key="1">
    <citation type="journal article" date="2021" name="Nat. Commun.">
        <title>Genetic determinants of endophytism in the Arabidopsis root mycobiome.</title>
        <authorList>
            <person name="Mesny F."/>
            <person name="Miyauchi S."/>
            <person name="Thiergart T."/>
            <person name="Pickel B."/>
            <person name="Atanasova L."/>
            <person name="Karlsson M."/>
            <person name="Huettel B."/>
            <person name="Barry K.W."/>
            <person name="Haridas S."/>
            <person name="Chen C."/>
            <person name="Bauer D."/>
            <person name="Andreopoulos W."/>
            <person name="Pangilinan J."/>
            <person name="LaButti K."/>
            <person name="Riley R."/>
            <person name="Lipzen A."/>
            <person name="Clum A."/>
            <person name="Drula E."/>
            <person name="Henrissat B."/>
            <person name="Kohler A."/>
            <person name="Grigoriev I.V."/>
            <person name="Martin F.M."/>
            <person name="Hacquard S."/>
        </authorList>
    </citation>
    <scope>NUCLEOTIDE SEQUENCE [LARGE SCALE GENOMIC DNA]</scope>
    <source>
        <strain evidence="7 8">MPI-SDFR-AT-0080</strain>
    </source>
</reference>
<comment type="caution">
    <text evidence="7">The sequence shown here is derived from an EMBL/GenBank/DDBJ whole genome shotgun (WGS) entry which is preliminary data.</text>
</comment>
<keyword evidence="4 6" id="KW-0472">Membrane</keyword>
<comment type="similarity">
    <text evidence="5">Belongs to the anthrone oxygenase family.</text>
</comment>
<evidence type="ECO:0000256" key="2">
    <source>
        <dbReference type="ARBA" id="ARBA00022692"/>
    </source>
</evidence>
<gene>
    <name evidence="7" type="ORF">B0J12DRAFT_787628</name>
</gene>
<name>A0ABQ8G6A0_9PEZI</name>
<evidence type="ECO:0000256" key="4">
    <source>
        <dbReference type="ARBA" id="ARBA00023136"/>
    </source>
</evidence>